<gene>
    <name evidence="1" type="ORF">AC244_13845</name>
</gene>
<evidence type="ECO:0000313" key="1">
    <source>
        <dbReference type="EMBL" id="KOF18451.1"/>
    </source>
</evidence>
<organism evidence="1 2">
    <name type="scientific">Ensifer adhaerens</name>
    <name type="common">Sinorhizobium morelense</name>
    <dbReference type="NCBI Taxonomy" id="106592"/>
    <lineage>
        <taxon>Bacteria</taxon>
        <taxon>Pseudomonadati</taxon>
        <taxon>Pseudomonadota</taxon>
        <taxon>Alphaproteobacteria</taxon>
        <taxon>Hyphomicrobiales</taxon>
        <taxon>Rhizobiaceae</taxon>
        <taxon>Sinorhizobium/Ensifer group</taxon>
        <taxon>Ensifer</taxon>
    </lineage>
</organism>
<dbReference type="EMBL" id="LGAP01000007">
    <property type="protein sequence ID" value="KOF18451.1"/>
    <property type="molecule type" value="Genomic_DNA"/>
</dbReference>
<reference evidence="2" key="1">
    <citation type="submission" date="2015-07" db="EMBL/GenBank/DDBJ databases">
        <title>Whole genome sequence of an Ensifer adhaerens strain isolated from a cave pool in the Wind Cave National Park.</title>
        <authorList>
            <person name="Eng W.W.H."/>
            <person name="Gan H.M."/>
            <person name="Barton H.A."/>
            <person name="Savka M.A."/>
        </authorList>
    </citation>
    <scope>NUCLEOTIDE SEQUENCE [LARGE SCALE GENOMIC DNA]</scope>
    <source>
        <strain evidence="2">SD006</strain>
    </source>
</reference>
<evidence type="ECO:0000313" key="2">
    <source>
        <dbReference type="Proteomes" id="UP000037425"/>
    </source>
</evidence>
<name>A0A0L8BUP6_ENSAD</name>
<sequence length="60" mass="6876">MWSLPFVSYKPSIPLQRRAAVVTKFKILARRWRGVCGFRHLAQSERGPRGLVRPGKRDAA</sequence>
<dbReference type="PATRIC" id="fig|106592.7.peg.7017"/>
<protein>
    <submittedName>
        <fullName evidence="1">Uncharacterized protein</fullName>
    </submittedName>
</protein>
<proteinExistence type="predicted"/>
<dbReference type="AlphaFoldDB" id="A0A0L8BUP6"/>
<accession>A0A0L8BUP6</accession>
<comment type="caution">
    <text evidence="1">The sequence shown here is derived from an EMBL/GenBank/DDBJ whole genome shotgun (WGS) entry which is preliminary data.</text>
</comment>
<dbReference type="Proteomes" id="UP000037425">
    <property type="component" value="Unassembled WGS sequence"/>
</dbReference>